<dbReference type="EMBL" id="MT143894">
    <property type="protein sequence ID" value="QJB05036.1"/>
    <property type="molecule type" value="Genomic_DNA"/>
</dbReference>
<dbReference type="EMBL" id="MT143702">
    <property type="protein sequence ID" value="QJB00878.1"/>
    <property type="molecule type" value="Genomic_DNA"/>
</dbReference>
<dbReference type="AlphaFoldDB" id="A0A6M3M009"/>
<evidence type="ECO:0000313" key="1">
    <source>
        <dbReference type="EMBL" id="QJB00878.1"/>
    </source>
</evidence>
<reference evidence="1" key="1">
    <citation type="submission" date="2020-03" db="EMBL/GenBank/DDBJ databases">
        <title>The deep terrestrial virosphere.</title>
        <authorList>
            <person name="Holmfeldt K."/>
            <person name="Nilsson E."/>
            <person name="Simone D."/>
            <person name="Lopez-Fernandez M."/>
            <person name="Wu X."/>
            <person name="de Brujin I."/>
            <person name="Lundin D."/>
            <person name="Andersson A."/>
            <person name="Bertilsson S."/>
            <person name="Dopson M."/>
        </authorList>
    </citation>
    <scope>NUCLEOTIDE SEQUENCE</scope>
    <source>
        <strain evidence="1">MM171A00157</strain>
        <strain evidence="2">MM171B00143</strain>
    </source>
</reference>
<evidence type="ECO:0000313" key="2">
    <source>
        <dbReference type="EMBL" id="QJB05036.1"/>
    </source>
</evidence>
<sequence length="62" mass="7303">MYEDPKHKKTNETKVRLDDEFDSFLTSMARIHRTQKAVLAREILEAAMLRMRDELTGQQHTA</sequence>
<organism evidence="1">
    <name type="scientific">viral metagenome</name>
    <dbReference type="NCBI Taxonomy" id="1070528"/>
    <lineage>
        <taxon>unclassified sequences</taxon>
        <taxon>metagenomes</taxon>
        <taxon>organismal metagenomes</taxon>
    </lineage>
</organism>
<name>A0A6M3M009_9ZZZZ</name>
<gene>
    <name evidence="1" type="ORF">MM171A00157_0047</name>
    <name evidence="2" type="ORF">MM171B00143_0007</name>
</gene>
<protein>
    <submittedName>
        <fullName evidence="1">Uncharacterized protein</fullName>
    </submittedName>
</protein>
<proteinExistence type="predicted"/>
<accession>A0A6M3M009</accession>